<protein>
    <submittedName>
        <fullName evidence="1">Uncharacterized protein</fullName>
    </submittedName>
</protein>
<reference evidence="1" key="1">
    <citation type="journal article" date="2014" name="Front. Microbiol.">
        <title>High frequency of phylogenetically diverse reductive dehalogenase-homologous genes in deep subseafloor sedimentary metagenomes.</title>
        <authorList>
            <person name="Kawai M."/>
            <person name="Futagami T."/>
            <person name="Toyoda A."/>
            <person name="Takaki Y."/>
            <person name="Nishi S."/>
            <person name="Hori S."/>
            <person name="Arai W."/>
            <person name="Tsubouchi T."/>
            <person name="Morono Y."/>
            <person name="Uchiyama I."/>
            <person name="Ito T."/>
            <person name="Fujiyama A."/>
            <person name="Inagaki F."/>
            <person name="Takami H."/>
        </authorList>
    </citation>
    <scope>NUCLEOTIDE SEQUENCE</scope>
    <source>
        <strain evidence="1">Expedition CK06-06</strain>
    </source>
</reference>
<proteinExistence type="predicted"/>
<dbReference type="AlphaFoldDB" id="X1LF60"/>
<name>X1LF60_9ZZZZ</name>
<sequence length="41" mass="5015">LDYATENWWDRDLSDKKFLTMEVGKLKSYEDVFKDLDKNEK</sequence>
<dbReference type="EMBL" id="BARV01011151">
    <property type="protein sequence ID" value="GAI04461.1"/>
    <property type="molecule type" value="Genomic_DNA"/>
</dbReference>
<organism evidence="1">
    <name type="scientific">marine sediment metagenome</name>
    <dbReference type="NCBI Taxonomy" id="412755"/>
    <lineage>
        <taxon>unclassified sequences</taxon>
        <taxon>metagenomes</taxon>
        <taxon>ecological metagenomes</taxon>
    </lineage>
</organism>
<gene>
    <name evidence="1" type="ORF">S06H3_21278</name>
</gene>
<comment type="caution">
    <text evidence="1">The sequence shown here is derived from an EMBL/GenBank/DDBJ whole genome shotgun (WGS) entry which is preliminary data.</text>
</comment>
<feature type="non-terminal residue" evidence="1">
    <location>
        <position position="1"/>
    </location>
</feature>
<evidence type="ECO:0000313" key="1">
    <source>
        <dbReference type="EMBL" id="GAI04461.1"/>
    </source>
</evidence>
<accession>X1LF60</accession>